<evidence type="ECO:0000256" key="9">
    <source>
        <dbReference type="SAM" id="MobiDB-lite"/>
    </source>
</evidence>
<evidence type="ECO:0000256" key="7">
    <source>
        <dbReference type="ARBA" id="ARBA00031484"/>
    </source>
</evidence>
<dbReference type="Gene3D" id="1.10.8.1040">
    <property type="match status" value="1"/>
</dbReference>
<evidence type="ECO:0000256" key="8">
    <source>
        <dbReference type="PROSITE-ProRule" id="PRU00278"/>
    </source>
</evidence>
<feature type="compositionally biased region" description="Acidic residues" evidence="9">
    <location>
        <begin position="280"/>
        <end position="290"/>
    </location>
</feature>
<organism evidence="12 13">
    <name type="scientific">Aquamicrobium aerolatum DSM 21857</name>
    <dbReference type="NCBI Taxonomy" id="1121003"/>
    <lineage>
        <taxon>Bacteria</taxon>
        <taxon>Pseudomonadati</taxon>
        <taxon>Pseudomonadota</taxon>
        <taxon>Alphaproteobacteria</taxon>
        <taxon>Hyphomicrobiales</taxon>
        <taxon>Phyllobacteriaceae</taxon>
        <taxon>Aerobium</taxon>
    </lineage>
</organism>
<feature type="domain" description="PpiC" evidence="11">
    <location>
        <begin position="139"/>
        <end position="229"/>
    </location>
</feature>
<keyword evidence="5 8" id="KW-0697">Rotamase</keyword>
<dbReference type="RefSeq" id="WP_091524040.1">
    <property type="nucleotide sequence ID" value="NZ_FORF01000020.1"/>
</dbReference>
<evidence type="ECO:0000259" key="11">
    <source>
        <dbReference type="PROSITE" id="PS50198"/>
    </source>
</evidence>
<evidence type="ECO:0000313" key="12">
    <source>
        <dbReference type="EMBL" id="SFJ45902.1"/>
    </source>
</evidence>
<dbReference type="PANTHER" id="PTHR47245:SF2">
    <property type="entry name" value="PEPTIDYL-PROLYL CIS-TRANS ISOMERASE HP_0175-RELATED"/>
    <property type="match status" value="1"/>
</dbReference>
<dbReference type="PANTHER" id="PTHR47245">
    <property type="entry name" value="PEPTIDYLPROLYL ISOMERASE"/>
    <property type="match status" value="1"/>
</dbReference>
<name>A0A1I3RJ82_9HYPH</name>
<dbReference type="Gene3D" id="3.10.50.40">
    <property type="match status" value="1"/>
</dbReference>
<evidence type="ECO:0000256" key="2">
    <source>
        <dbReference type="ARBA" id="ARBA00007656"/>
    </source>
</evidence>
<evidence type="ECO:0000256" key="6">
    <source>
        <dbReference type="ARBA" id="ARBA00030642"/>
    </source>
</evidence>
<evidence type="ECO:0000256" key="5">
    <source>
        <dbReference type="ARBA" id="ARBA00023110"/>
    </source>
</evidence>
<comment type="catalytic activity">
    <reaction evidence="1">
        <text>[protein]-peptidylproline (omega=180) = [protein]-peptidylproline (omega=0)</text>
        <dbReference type="Rhea" id="RHEA:16237"/>
        <dbReference type="Rhea" id="RHEA-COMP:10747"/>
        <dbReference type="Rhea" id="RHEA-COMP:10748"/>
        <dbReference type="ChEBI" id="CHEBI:83833"/>
        <dbReference type="ChEBI" id="CHEBI:83834"/>
        <dbReference type="EC" id="5.2.1.8"/>
    </reaction>
</comment>
<dbReference type="InterPro" id="IPR050245">
    <property type="entry name" value="PrsA_foldase"/>
</dbReference>
<dbReference type="EC" id="5.2.1.8" evidence="3"/>
<keyword evidence="13" id="KW-1185">Reference proteome</keyword>
<dbReference type="GO" id="GO:0003755">
    <property type="term" value="F:peptidyl-prolyl cis-trans isomerase activity"/>
    <property type="evidence" value="ECO:0007669"/>
    <property type="project" value="UniProtKB-KW"/>
</dbReference>
<evidence type="ECO:0000256" key="1">
    <source>
        <dbReference type="ARBA" id="ARBA00000971"/>
    </source>
</evidence>
<accession>A0A1I3RJ82</accession>
<sequence length="297" mass="32182">MNNPFRRMSIVGIGAATAMTLLAGVALAQGDKVVATINGNAVTETDLEIALTDLDQQFAQLPQEQRRAAALSALIEIRLLSAEAEAKGLADTDDFKRRMEVLRQRALHSAYIEQEVAAKVTDEAVRAEYDKQVAAMTPAKEVRARHILVPTEEEAKAIIADLDKGGDFEAIAKEKSQDGAAANGGDLGYFGAGQMVPDFETAAFALNAGEYSKEPVKTQFGFHVIKVEDKRDQQPPAFEQVQGQFRSLLLRQSYFEVVTNLREAANVEITDPALKAALEPADEGEDGGEAEDGHDHE</sequence>
<evidence type="ECO:0000313" key="13">
    <source>
        <dbReference type="Proteomes" id="UP000242763"/>
    </source>
</evidence>
<dbReference type="InterPro" id="IPR000297">
    <property type="entry name" value="PPIase_PpiC"/>
</dbReference>
<dbReference type="Pfam" id="PF13616">
    <property type="entry name" value="Rotamase_3"/>
    <property type="match status" value="1"/>
</dbReference>
<dbReference type="OrthoDB" id="14196at2"/>
<feature type="chain" id="PRO_5017473562" description="Parvulin-like PPIase" evidence="10">
    <location>
        <begin position="29"/>
        <end position="297"/>
    </location>
</feature>
<keyword evidence="10" id="KW-0732">Signal</keyword>
<dbReference type="InterPro" id="IPR046357">
    <property type="entry name" value="PPIase_dom_sf"/>
</dbReference>
<evidence type="ECO:0000256" key="10">
    <source>
        <dbReference type="SAM" id="SignalP"/>
    </source>
</evidence>
<gene>
    <name evidence="12" type="ORF">SAMN03080618_03036</name>
</gene>
<dbReference type="SUPFAM" id="SSF54534">
    <property type="entry name" value="FKBP-like"/>
    <property type="match status" value="1"/>
</dbReference>
<dbReference type="AlphaFoldDB" id="A0A1I3RJ82"/>
<feature type="region of interest" description="Disordered" evidence="9">
    <location>
        <begin position="274"/>
        <end position="297"/>
    </location>
</feature>
<evidence type="ECO:0000256" key="4">
    <source>
        <dbReference type="ARBA" id="ARBA00018370"/>
    </source>
</evidence>
<protein>
    <recommendedName>
        <fullName evidence="4">Parvulin-like PPIase</fullName>
        <ecNumber evidence="3">5.2.1.8</ecNumber>
    </recommendedName>
    <alternativeName>
        <fullName evidence="6">Peptidyl-prolyl cis-trans isomerase plp</fullName>
    </alternativeName>
    <alternativeName>
        <fullName evidence="7">Rotamase plp</fullName>
    </alternativeName>
</protein>
<dbReference type="EMBL" id="FORF01000020">
    <property type="protein sequence ID" value="SFJ45902.1"/>
    <property type="molecule type" value="Genomic_DNA"/>
</dbReference>
<keyword evidence="8 12" id="KW-0413">Isomerase</keyword>
<dbReference type="PROSITE" id="PS50198">
    <property type="entry name" value="PPIC_PPIASE_2"/>
    <property type="match status" value="1"/>
</dbReference>
<reference evidence="13" key="1">
    <citation type="submission" date="2016-10" db="EMBL/GenBank/DDBJ databases">
        <authorList>
            <person name="Varghese N."/>
            <person name="Submissions S."/>
        </authorList>
    </citation>
    <scope>NUCLEOTIDE SEQUENCE [LARGE SCALE GENOMIC DNA]</scope>
    <source>
        <strain evidence="13">DSM 21857</strain>
    </source>
</reference>
<comment type="similarity">
    <text evidence="2">Belongs to the PpiC/parvulin rotamase family.</text>
</comment>
<evidence type="ECO:0000256" key="3">
    <source>
        <dbReference type="ARBA" id="ARBA00013194"/>
    </source>
</evidence>
<proteinExistence type="inferred from homology"/>
<dbReference type="STRING" id="1121003.SAMN03080618_03036"/>
<dbReference type="Proteomes" id="UP000242763">
    <property type="component" value="Unassembled WGS sequence"/>
</dbReference>
<feature type="signal peptide" evidence="10">
    <location>
        <begin position="1"/>
        <end position="28"/>
    </location>
</feature>